<name>A0ABR2W3A1_9FUNG</name>
<dbReference type="PANTHER" id="PTHR13734:SF5">
    <property type="entry name" value="CCA TRNA NUCLEOTIDYLTRANSFERASE, MITOCHONDRIAL"/>
    <property type="match status" value="1"/>
</dbReference>
<protein>
    <submittedName>
        <fullName evidence="8">CCA tRNA nucleotidyltransferase, mitochondrial</fullName>
        <ecNumber evidence="8">2.7.7.72</ecNumber>
    </submittedName>
</protein>
<dbReference type="Proteomes" id="UP001479436">
    <property type="component" value="Unassembled WGS sequence"/>
</dbReference>
<dbReference type="EC" id="2.7.7.72" evidence="8"/>
<dbReference type="PANTHER" id="PTHR13734">
    <property type="entry name" value="TRNA-NUCLEOTIDYLTRANSFERASE"/>
    <property type="match status" value="1"/>
</dbReference>
<organism evidence="8 9">
    <name type="scientific">Basidiobolus ranarum</name>
    <dbReference type="NCBI Taxonomy" id="34480"/>
    <lineage>
        <taxon>Eukaryota</taxon>
        <taxon>Fungi</taxon>
        <taxon>Fungi incertae sedis</taxon>
        <taxon>Zoopagomycota</taxon>
        <taxon>Entomophthoromycotina</taxon>
        <taxon>Basidiobolomycetes</taxon>
        <taxon>Basidiobolales</taxon>
        <taxon>Basidiobolaceae</taxon>
        <taxon>Basidiobolus</taxon>
    </lineage>
</organism>
<dbReference type="Pfam" id="PF12627">
    <property type="entry name" value="PolyA_pol_RNAbd"/>
    <property type="match status" value="1"/>
</dbReference>
<feature type="domain" description="tRNA nucleotidyltransferase/poly(A) polymerase RNA and SrmB- binding" evidence="7">
    <location>
        <begin position="266"/>
        <end position="303"/>
    </location>
</feature>
<dbReference type="Gene3D" id="3.30.460.10">
    <property type="entry name" value="Beta Polymerase, domain 2"/>
    <property type="match status" value="1"/>
</dbReference>
<proteinExistence type="inferred from homology"/>
<evidence type="ECO:0000256" key="2">
    <source>
        <dbReference type="ARBA" id="ARBA00022679"/>
    </source>
</evidence>
<sequence length="537" mass="61701">MFRRGCLKLPHFSNISLLNKTFTNRSQNLYLPRLFNFSTLSSDMNIQLTETETKLCNLLNEVALHLQKTRKDLSPVELRITGGWVRDKLLGLDCNDIDVSVDTMTGHQFATHLNTYLLSNGVPQTQLSKIELNPKQSQHLETCTTKVFDTELDFVNLRNEIYNSDSRIPVEITFGTPEQDSYRRDITINALFFNIHTRQVEDFTQMGLNDLREKLIRTPIPTSKSFRDDPLRIMRCIRFASRFQFKLSEEIQTTINSEEVKSDFAHKVSRERSGIELEKMLQGPYPFQSLSLIHSLGLYNIIFQAPPTIDVSQIPPPTLGVHLSETANWLLNQNLFELPKIDNEERKCLFIATVLAPFKGLTIVEKKTRIVSAVQCVVRDSIKWNSADTDTITKLVNSSDSVTNILEPPTSTWSRSALGMLVRSLGQKWRVTFLLALAWELLPHYESIRSNTIADDISLIISKYQRALELISEYELNECYQWKYLVDGKQVAKILQLRPGPQVKVLLEHVMVWQLDNPSGTKEECIKYVTEELPKYV</sequence>
<evidence type="ECO:0000313" key="8">
    <source>
        <dbReference type="EMBL" id="KAK9718579.1"/>
    </source>
</evidence>
<evidence type="ECO:0000259" key="6">
    <source>
        <dbReference type="Pfam" id="PF01743"/>
    </source>
</evidence>
<dbReference type="InterPro" id="IPR002646">
    <property type="entry name" value="PolA_pol_head_dom"/>
</dbReference>
<evidence type="ECO:0000256" key="4">
    <source>
        <dbReference type="ARBA" id="ARBA00022884"/>
    </source>
</evidence>
<evidence type="ECO:0000256" key="5">
    <source>
        <dbReference type="RuleBase" id="RU003953"/>
    </source>
</evidence>
<gene>
    <name evidence="8" type="primary">CCA1_1</name>
    <name evidence="8" type="ORF">K7432_005429</name>
</gene>
<dbReference type="GO" id="GO:0004810">
    <property type="term" value="F:CCA tRNA nucleotidyltransferase activity"/>
    <property type="evidence" value="ECO:0007669"/>
    <property type="project" value="UniProtKB-EC"/>
</dbReference>
<evidence type="ECO:0000256" key="3">
    <source>
        <dbReference type="ARBA" id="ARBA00022741"/>
    </source>
</evidence>
<accession>A0ABR2W3A1</accession>
<dbReference type="InterPro" id="IPR032828">
    <property type="entry name" value="PolyA_RNA-bd"/>
</dbReference>
<keyword evidence="3" id="KW-0547">Nucleotide-binding</keyword>
<keyword evidence="8" id="KW-0548">Nucleotidyltransferase</keyword>
<keyword evidence="4 5" id="KW-0694">RNA-binding</keyword>
<dbReference type="CDD" id="cd05398">
    <property type="entry name" value="NT_ClassII-CCAase"/>
    <property type="match status" value="1"/>
</dbReference>
<comment type="caution">
    <text evidence="8">The sequence shown here is derived from an EMBL/GenBank/DDBJ whole genome shotgun (WGS) entry which is preliminary data.</text>
</comment>
<keyword evidence="2 5" id="KW-0808">Transferase</keyword>
<reference evidence="8 9" key="1">
    <citation type="submission" date="2023-04" db="EMBL/GenBank/DDBJ databases">
        <title>Genome of Basidiobolus ranarum AG-B5.</title>
        <authorList>
            <person name="Stajich J.E."/>
            <person name="Carter-House D."/>
            <person name="Gryganskyi A."/>
        </authorList>
    </citation>
    <scope>NUCLEOTIDE SEQUENCE [LARGE SCALE GENOMIC DNA]</scope>
    <source>
        <strain evidence="8 9">AG-B5</strain>
    </source>
</reference>
<feature type="domain" description="Poly A polymerase head" evidence="6">
    <location>
        <begin position="78"/>
        <end position="217"/>
    </location>
</feature>
<dbReference type="Pfam" id="PF01743">
    <property type="entry name" value="PolyA_pol"/>
    <property type="match status" value="1"/>
</dbReference>
<keyword evidence="9" id="KW-1185">Reference proteome</keyword>
<dbReference type="InterPro" id="IPR043519">
    <property type="entry name" value="NT_sf"/>
</dbReference>
<dbReference type="SUPFAM" id="SSF81891">
    <property type="entry name" value="Poly A polymerase C-terminal region-like"/>
    <property type="match status" value="1"/>
</dbReference>
<evidence type="ECO:0000256" key="1">
    <source>
        <dbReference type="ARBA" id="ARBA00007265"/>
    </source>
</evidence>
<comment type="similarity">
    <text evidence="1 5">Belongs to the tRNA nucleotidyltransferase/poly(A) polymerase family.</text>
</comment>
<dbReference type="Gene3D" id="1.10.3090.10">
    <property type="entry name" value="cca-adding enzyme, domain 2"/>
    <property type="match status" value="1"/>
</dbReference>
<dbReference type="EMBL" id="JASJQH010007089">
    <property type="protein sequence ID" value="KAK9718579.1"/>
    <property type="molecule type" value="Genomic_DNA"/>
</dbReference>
<evidence type="ECO:0000259" key="7">
    <source>
        <dbReference type="Pfam" id="PF12627"/>
    </source>
</evidence>
<dbReference type="SUPFAM" id="SSF81301">
    <property type="entry name" value="Nucleotidyltransferase"/>
    <property type="match status" value="1"/>
</dbReference>
<evidence type="ECO:0000313" key="9">
    <source>
        <dbReference type="Proteomes" id="UP001479436"/>
    </source>
</evidence>